<dbReference type="InterPro" id="IPR001965">
    <property type="entry name" value="Znf_PHD"/>
</dbReference>
<dbReference type="GO" id="GO:0008270">
    <property type="term" value="F:zinc ion binding"/>
    <property type="evidence" value="ECO:0007669"/>
    <property type="project" value="UniProtKB-KW"/>
</dbReference>
<dbReference type="SMART" id="SM00249">
    <property type="entry name" value="PHD"/>
    <property type="match status" value="1"/>
</dbReference>
<keyword evidence="6" id="KW-1185">Reference proteome</keyword>
<dbReference type="Gene3D" id="3.30.40.10">
    <property type="entry name" value="Zinc/RING finger domain, C3HC4 (zinc finger)"/>
    <property type="match status" value="1"/>
</dbReference>
<evidence type="ECO:0000313" key="6">
    <source>
        <dbReference type="Proteomes" id="UP001186944"/>
    </source>
</evidence>
<dbReference type="EMBL" id="VSWD01000004">
    <property type="protein sequence ID" value="KAK3105293.1"/>
    <property type="molecule type" value="Genomic_DNA"/>
</dbReference>
<evidence type="ECO:0000256" key="3">
    <source>
        <dbReference type="ARBA" id="ARBA00022833"/>
    </source>
</evidence>
<dbReference type="AlphaFoldDB" id="A0AA89C469"/>
<evidence type="ECO:0000256" key="1">
    <source>
        <dbReference type="ARBA" id="ARBA00022723"/>
    </source>
</evidence>
<feature type="domain" description="Zinc finger PHD-type" evidence="4">
    <location>
        <begin position="3"/>
        <end position="56"/>
    </location>
</feature>
<dbReference type="SUPFAM" id="SSF57903">
    <property type="entry name" value="FYVE/PHD zinc finger"/>
    <property type="match status" value="1"/>
</dbReference>
<gene>
    <name evidence="5" type="ORF">FSP39_021777</name>
</gene>
<keyword evidence="2" id="KW-0863">Zinc-finger</keyword>
<name>A0AA89C469_PINIB</name>
<comment type="caution">
    <text evidence="5">The sequence shown here is derived from an EMBL/GenBank/DDBJ whole genome shotgun (WGS) entry which is preliminary data.</text>
</comment>
<dbReference type="Pfam" id="PF00628">
    <property type="entry name" value="PHD"/>
    <property type="match status" value="1"/>
</dbReference>
<sequence>MNKCRVCGEGQLERREIWIGCSHPSCDYWLHAECMGISAKTKAFVSSIKWYCVKHRSMKH</sequence>
<organism evidence="5 6">
    <name type="scientific">Pinctada imbricata</name>
    <name type="common">Atlantic pearl-oyster</name>
    <name type="synonym">Pinctada martensii</name>
    <dbReference type="NCBI Taxonomy" id="66713"/>
    <lineage>
        <taxon>Eukaryota</taxon>
        <taxon>Metazoa</taxon>
        <taxon>Spiralia</taxon>
        <taxon>Lophotrochozoa</taxon>
        <taxon>Mollusca</taxon>
        <taxon>Bivalvia</taxon>
        <taxon>Autobranchia</taxon>
        <taxon>Pteriomorphia</taxon>
        <taxon>Pterioida</taxon>
        <taxon>Pterioidea</taxon>
        <taxon>Pteriidae</taxon>
        <taxon>Pinctada</taxon>
    </lineage>
</organism>
<keyword evidence="3" id="KW-0862">Zinc</keyword>
<dbReference type="InterPro" id="IPR011011">
    <property type="entry name" value="Znf_FYVE_PHD"/>
</dbReference>
<keyword evidence="1" id="KW-0479">Metal-binding</keyword>
<evidence type="ECO:0000313" key="5">
    <source>
        <dbReference type="EMBL" id="KAK3105293.1"/>
    </source>
</evidence>
<proteinExistence type="predicted"/>
<dbReference type="Proteomes" id="UP001186944">
    <property type="component" value="Unassembled WGS sequence"/>
</dbReference>
<protein>
    <recommendedName>
        <fullName evidence="4">Zinc finger PHD-type domain-containing protein</fullName>
    </recommendedName>
</protein>
<dbReference type="InterPro" id="IPR019787">
    <property type="entry name" value="Znf_PHD-finger"/>
</dbReference>
<accession>A0AA89C469</accession>
<evidence type="ECO:0000256" key="2">
    <source>
        <dbReference type="ARBA" id="ARBA00022771"/>
    </source>
</evidence>
<reference evidence="5" key="1">
    <citation type="submission" date="2019-08" db="EMBL/GenBank/DDBJ databases">
        <title>The improved chromosome-level genome for the pearl oyster Pinctada fucata martensii using PacBio sequencing and Hi-C.</title>
        <authorList>
            <person name="Zheng Z."/>
        </authorList>
    </citation>
    <scope>NUCLEOTIDE SEQUENCE</scope>
    <source>
        <strain evidence="5">ZZ-2019</strain>
        <tissue evidence="5">Adductor muscle</tissue>
    </source>
</reference>
<evidence type="ECO:0000259" key="4">
    <source>
        <dbReference type="SMART" id="SM00249"/>
    </source>
</evidence>
<dbReference type="InterPro" id="IPR013083">
    <property type="entry name" value="Znf_RING/FYVE/PHD"/>
</dbReference>